<gene>
    <name evidence="1" type="ORF">KUCAC02_011828</name>
</gene>
<dbReference type="EMBL" id="CM043795">
    <property type="protein sequence ID" value="KAI4818490.1"/>
    <property type="molecule type" value="Genomic_DNA"/>
</dbReference>
<reference evidence="1" key="1">
    <citation type="submission" date="2022-05" db="EMBL/GenBank/DDBJ databases">
        <title>Chromosome-level genome of Chaenocephalus aceratus.</title>
        <authorList>
            <person name="Park H."/>
        </authorList>
    </citation>
    <scope>NUCLEOTIDE SEQUENCE</scope>
    <source>
        <strain evidence="1">KU_202001</strain>
    </source>
</reference>
<accession>A0ACB9WX52</accession>
<dbReference type="Proteomes" id="UP001057452">
    <property type="component" value="Chromosome 11"/>
</dbReference>
<comment type="caution">
    <text evidence="1">The sequence shown here is derived from an EMBL/GenBank/DDBJ whole genome shotgun (WGS) entry which is preliminary data.</text>
</comment>
<evidence type="ECO:0000313" key="2">
    <source>
        <dbReference type="Proteomes" id="UP001057452"/>
    </source>
</evidence>
<keyword evidence="2" id="KW-1185">Reference proteome</keyword>
<evidence type="ECO:0000313" key="1">
    <source>
        <dbReference type="EMBL" id="KAI4818490.1"/>
    </source>
</evidence>
<organism evidence="1 2">
    <name type="scientific">Chaenocephalus aceratus</name>
    <name type="common">Blackfin icefish</name>
    <name type="synonym">Chaenichthys aceratus</name>
    <dbReference type="NCBI Taxonomy" id="36190"/>
    <lineage>
        <taxon>Eukaryota</taxon>
        <taxon>Metazoa</taxon>
        <taxon>Chordata</taxon>
        <taxon>Craniata</taxon>
        <taxon>Vertebrata</taxon>
        <taxon>Euteleostomi</taxon>
        <taxon>Actinopterygii</taxon>
        <taxon>Neopterygii</taxon>
        <taxon>Teleostei</taxon>
        <taxon>Neoteleostei</taxon>
        <taxon>Acanthomorphata</taxon>
        <taxon>Eupercaria</taxon>
        <taxon>Perciformes</taxon>
        <taxon>Notothenioidei</taxon>
        <taxon>Channichthyidae</taxon>
        <taxon>Chaenocephalus</taxon>
    </lineage>
</organism>
<sequence length="89" mass="10262">MMEEWGRQTVSSTFHMKAGCNETTRLFETSQQPLRFDLRRAVCGVMFFIAHRKLFNSSAELKSPPYPPTYSPLQGLSTALLKTLKYTRE</sequence>
<protein>
    <submittedName>
        <fullName evidence="1">Uncharacterized protein</fullName>
    </submittedName>
</protein>
<name>A0ACB9WX52_CHAAC</name>
<proteinExistence type="predicted"/>